<evidence type="ECO:0000256" key="1">
    <source>
        <dbReference type="SAM" id="SignalP"/>
    </source>
</evidence>
<keyword evidence="3" id="KW-1185">Reference proteome</keyword>
<accession>A0A239ATS1</accession>
<keyword evidence="1" id="KW-0732">Signal</keyword>
<protein>
    <recommendedName>
        <fullName evidence="4">Outer membrane lipoprotein-sorting protein</fullName>
    </recommendedName>
</protein>
<dbReference type="RefSeq" id="WP_143738719.1">
    <property type="nucleotide sequence ID" value="NZ_FZOA01000009.1"/>
</dbReference>
<name>A0A239ATS1_9PROT</name>
<proteinExistence type="predicted"/>
<reference evidence="3" key="1">
    <citation type="submission" date="2017-06" db="EMBL/GenBank/DDBJ databases">
        <authorList>
            <person name="Varghese N."/>
            <person name="Submissions S."/>
        </authorList>
    </citation>
    <scope>NUCLEOTIDE SEQUENCE [LARGE SCALE GENOMIC DNA]</scope>
    <source>
        <strain evidence="3">Ca-68</strain>
    </source>
</reference>
<feature type="chain" id="PRO_5012850891" description="Outer membrane lipoprotein-sorting protein" evidence="1">
    <location>
        <begin position="22"/>
        <end position="243"/>
    </location>
</feature>
<dbReference type="OrthoDB" id="9151855at2"/>
<feature type="signal peptide" evidence="1">
    <location>
        <begin position="1"/>
        <end position="21"/>
    </location>
</feature>
<evidence type="ECO:0000313" key="2">
    <source>
        <dbReference type="EMBL" id="SNR99095.1"/>
    </source>
</evidence>
<sequence length="243" mass="27917">MKNRLVAAWLMMGWLPGHAVAGTLPALDARFETIQCVLPCQSSVKREWLMMREATQVEIRDMHAAHSELWQRRQDGQLEYAYLLHEKQRAIDYTNIDLNLLGIASDDRQWQVLTQLVTQQELAGLDKRPGPPWQRMATDIYRGRLNGVDTEVTWIPALSIPLQLTYHYPGYQVKVKMVERYHQQLPVVKTTNGILHTYAHVDFTDIGDMEHDRNALSWLDLASGGAPGLSLRHHAPGEHDHWQ</sequence>
<dbReference type="Proteomes" id="UP000198305">
    <property type="component" value="Unassembled WGS sequence"/>
</dbReference>
<dbReference type="AlphaFoldDB" id="A0A239ATS1"/>
<dbReference type="EMBL" id="FZOA01000009">
    <property type="protein sequence ID" value="SNR99095.1"/>
    <property type="molecule type" value="Genomic_DNA"/>
</dbReference>
<evidence type="ECO:0000313" key="3">
    <source>
        <dbReference type="Proteomes" id="UP000198305"/>
    </source>
</evidence>
<organism evidence="2 3">
    <name type="scientific">Methylobacillus rhizosphaerae</name>
    <dbReference type="NCBI Taxonomy" id="551994"/>
    <lineage>
        <taxon>Bacteria</taxon>
        <taxon>Pseudomonadati</taxon>
        <taxon>Pseudomonadota</taxon>
        <taxon>Betaproteobacteria</taxon>
        <taxon>Nitrosomonadales</taxon>
        <taxon>Methylophilaceae</taxon>
        <taxon>Methylobacillus</taxon>
    </lineage>
</organism>
<evidence type="ECO:0008006" key="4">
    <source>
        <dbReference type="Google" id="ProtNLM"/>
    </source>
</evidence>
<gene>
    <name evidence="2" type="ORF">SAMN05192560_2113</name>
</gene>